<dbReference type="PATRIC" id="fig|1036673.3.peg.3144"/>
<evidence type="ECO:0000313" key="1">
    <source>
        <dbReference type="EMBL" id="AEI41978.1"/>
    </source>
</evidence>
<protein>
    <submittedName>
        <fullName evidence="1">Uncharacterized protein</fullName>
    </submittedName>
</protein>
<name>F8F8R6_PAEMK</name>
<evidence type="ECO:0000313" key="2">
    <source>
        <dbReference type="Proteomes" id="UP000006620"/>
    </source>
</evidence>
<dbReference type="Proteomes" id="UP000006620">
    <property type="component" value="Chromosome"/>
</dbReference>
<accession>F8F8R6</accession>
<proteinExistence type="predicted"/>
<reference evidence="2" key="1">
    <citation type="submission" date="2011-06" db="EMBL/GenBank/DDBJ databases">
        <title>Complete genome sequence of Paenibacillus mucilaginosus KNP414.</title>
        <authorList>
            <person name="Wang J."/>
            <person name="Hu S."/>
            <person name="Hu X."/>
            <person name="Zhang B."/>
            <person name="Dong D."/>
            <person name="Zhang S."/>
            <person name="Zhao K."/>
            <person name="Wu D."/>
        </authorList>
    </citation>
    <scope>NUCLEOTIDE SEQUENCE [LARGE SCALE GENOMIC DNA]</scope>
    <source>
        <strain evidence="2">KNP414</strain>
    </source>
</reference>
<sequence length="105" mass="11808">MLNLGELEELHADIQSVHEIVQSLKARVDGQEIGIRICRNANGHYFYELSHTYRGADAADPEVGVVNSFDSAEEAVKGALRSAVLYYRSMDEGGRWHRNDSFLIQ</sequence>
<dbReference type="RefSeq" id="WP_013917135.1">
    <property type="nucleotide sequence ID" value="NC_015690.1"/>
</dbReference>
<dbReference type="AlphaFoldDB" id="F8F8R6"/>
<gene>
    <name evidence="1" type="ordered locus">KNP414_03420</name>
</gene>
<dbReference type="KEGG" id="pms:KNP414_03420"/>
<reference evidence="1 2" key="2">
    <citation type="journal article" date="2013" name="Genome Announc.">
        <title>Genome Sequence of Growth-Improving Paenibacillus mucilaginosus Strain KNP414.</title>
        <authorList>
            <person name="Lu J.J."/>
            <person name="Wang J.F."/>
            <person name="Hu X.F."/>
        </authorList>
    </citation>
    <scope>NUCLEOTIDE SEQUENCE [LARGE SCALE GENOMIC DNA]</scope>
    <source>
        <strain evidence="1 2">KNP414</strain>
    </source>
</reference>
<dbReference type="EMBL" id="CP002869">
    <property type="protein sequence ID" value="AEI41978.1"/>
    <property type="molecule type" value="Genomic_DNA"/>
</dbReference>
<dbReference type="HOGENOM" id="CLU_2233839_0_0_9"/>
<organism evidence="1 2">
    <name type="scientific">Paenibacillus mucilaginosus (strain KNP414)</name>
    <dbReference type="NCBI Taxonomy" id="1036673"/>
    <lineage>
        <taxon>Bacteria</taxon>
        <taxon>Bacillati</taxon>
        <taxon>Bacillota</taxon>
        <taxon>Bacilli</taxon>
        <taxon>Bacillales</taxon>
        <taxon>Paenibacillaceae</taxon>
        <taxon>Paenibacillus</taxon>
    </lineage>
</organism>